<evidence type="ECO:0000256" key="10">
    <source>
        <dbReference type="SAM" id="SignalP"/>
    </source>
</evidence>
<evidence type="ECO:0000256" key="6">
    <source>
        <dbReference type="ARBA" id="ARBA00022801"/>
    </source>
</evidence>
<feature type="chain" id="PRO_5039395233" description="Xaa-Pro dipeptidyl-peptidase" evidence="10">
    <location>
        <begin position="31"/>
        <end position="669"/>
    </location>
</feature>
<dbReference type="PROSITE" id="PS51318">
    <property type="entry name" value="TAT"/>
    <property type="match status" value="1"/>
</dbReference>
<evidence type="ECO:0000256" key="8">
    <source>
        <dbReference type="ARBA" id="ARBA00030045"/>
    </source>
</evidence>
<name>A0A7Z0JD48_9ACTN</name>
<dbReference type="PRINTS" id="PR00923">
    <property type="entry name" value="LACTOPTASE"/>
</dbReference>
<dbReference type="Gene3D" id="2.60.120.260">
    <property type="entry name" value="Galactose-binding domain-like"/>
    <property type="match status" value="1"/>
</dbReference>
<dbReference type="SUPFAM" id="SSF49785">
    <property type="entry name" value="Galactose-binding domain-like"/>
    <property type="match status" value="1"/>
</dbReference>
<dbReference type="Pfam" id="PF02129">
    <property type="entry name" value="Peptidase_S15"/>
    <property type="match status" value="1"/>
</dbReference>
<dbReference type="InterPro" id="IPR029058">
    <property type="entry name" value="AB_hydrolase_fold"/>
</dbReference>
<feature type="domain" description="Xaa-Pro dipeptidyl-peptidase C-terminal" evidence="11">
    <location>
        <begin position="402"/>
        <end position="660"/>
    </location>
</feature>
<dbReference type="SUPFAM" id="SSF53474">
    <property type="entry name" value="alpha/beta-Hydrolases"/>
    <property type="match status" value="1"/>
</dbReference>
<feature type="signal peptide" evidence="10">
    <location>
        <begin position="1"/>
        <end position="30"/>
    </location>
</feature>
<dbReference type="GO" id="GO:0004177">
    <property type="term" value="F:aminopeptidase activity"/>
    <property type="evidence" value="ECO:0007669"/>
    <property type="project" value="UniProtKB-KW"/>
</dbReference>
<dbReference type="InterPro" id="IPR008979">
    <property type="entry name" value="Galactose-bd-like_sf"/>
</dbReference>
<feature type="region of interest" description="Disordered" evidence="9">
    <location>
        <begin position="118"/>
        <end position="163"/>
    </location>
</feature>
<dbReference type="Gene3D" id="1.10.246.70">
    <property type="match status" value="1"/>
</dbReference>
<evidence type="ECO:0000256" key="3">
    <source>
        <dbReference type="ARBA" id="ARBA00012463"/>
    </source>
</evidence>
<evidence type="ECO:0000313" key="12">
    <source>
        <dbReference type="EMBL" id="NYJ37099.1"/>
    </source>
</evidence>
<dbReference type="Gene3D" id="3.40.50.1820">
    <property type="entry name" value="alpha/beta hydrolase"/>
    <property type="match status" value="1"/>
</dbReference>
<keyword evidence="6 12" id="KW-0378">Hydrolase</keyword>
<dbReference type="Proteomes" id="UP000572051">
    <property type="component" value="Unassembled WGS sequence"/>
</dbReference>
<proteinExistence type="inferred from homology"/>
<keyword evidence="4" id="KW-0031">Aminopeptidase</keyword>
<keyword evidence="7" id="KW-0720">Serine protease</keyword>
<dbReference type="GO" id="GO:0008236">
    <property type="term" value="F:serine-type peptidase activity"/>
    <property type="evidence" value="ECO:0007669"/>
    <property type="project" value="UniProtKB-KW"/>
</dbReference>
<dbReference type="AlphaFoldDB" id="A0A7Z0JD48"/>
<dbReference type="InterPro" id="IPR000383">
    <property type="entry name" value="Xaa-Pro-like_dom"/>
</dbReference>
<keyword evidence="5" id="KW-0645">Protease</keyword>
<keyword evidence="13" id="KW-1185">Reference proteome</keyword>
<keyword evidence="10" id="KW-0732">Signal</keyword>
<evidence type="ECO:0000259" key="11">
    <source>
        <dbReference type="SMART" id="SM00939"/>
    </source>
</evidence>
<comment type="similarity">
    <text evidence="2">Belongs to the peptidase S15 family.</text>
</comment>
<dbReference type="GO" id="GO:0008239">
    <property type="term" value="F:dipeptidyl-peptidase activity"/>
    <property type="evidence" value="ECO:0007669"/>
    <property type="project" value="UniProtKB-EC"/>
</dbReference>
<protein>
    <recommendedName>
        <fullName evidence="3">Xaa-Pro dipeptidyl-peptidase</fullName>
        <ecNumber evidence="3">3.4.14.11</ecNumber>
    </recommendedName>
    <alternativeName>
        <fullName evidence="8">X-prolyl-dipeptidyl aminopeptidase</fullName>
    </alternativeName>
</protein>
<dbReference type="InterPro" id="IPR006311">
    <property type="entry name" value="TAT_signal"/>
</dbReference>
<feature type="region of interest" description="Disordered" evidence="9">
    <location>
        <begin position="449"/>
        <end position="498"/>
    </location>
</feature>
<sequence length="669" mass="71786">MPPSPGRARFLLTRAGAVTTAALTAATVLTAPAAAEPPSLEIVDGRTQVAFEFADAIYQEVDIRTEADSDGDGALDTVRMRILRPKESDAGLDVATIIEPSPYWAGGNPVTNHDVDLDTDEAGTVPRGGPRGGPRADETALGAALDPAGTGDPEAAAERSGPNTSFSGYYDNYFLPRGYAVAQLDSLGSGDSTGCPTSGAHNESLGVKAAVEWLTGDAVGWDADGEEVTADWSNGAAAMTGISYNGTLPTAAATTGVEGLKTIVPQAAISSWYGYYREGGAVRAPGGYQGEDADVLAEYVYTRDDGEICRPVIDGLTEEQDRVSGDYTEFWDERNYLSDADEIRASVFLVHGLNDRNVMPGQAADLWAALEENDVPRKLWLHQGAHINQLYLRTDPWLDQLHGWFDHWLYEIDNGITDEPAVDVEGTDGTWTSQADWPGEGTVPVKLHLNSDPDTATGGLAPRPRPVRDGTESFTDQGRTLSPDDLLGDPDSPGTSSLVYVTGELTEDVRLSGSARISIRAAMDGPSPFLTAALVDLGTAERPTGRLRYDFDDMNCYGESVPGDTGCIPTGHHVTEEADHRIVARGWLDARNRTSLERQRPVVAGQYYRYRWDLQPGDHVFPAGHRIGVMLVSTDYDHTLRYPAGTEVGVDTNTAHVTLPVAEGHDALR</sequence>
<evidence type="ECO:0000256" key="1">
    <source>
        <dbReference type="ARBA" id="ARBA00000123"/>
    </source>
</evidence>
<dbReference type="RefSeq" id="WP_246406400.1">
    <property type="nucleotide sequence ID" value="NZ_JACCFS010000001.1"/>
</dbReference>
<dbReference type="GO" id="GO:0006508">
    <property type="term" value="P:proteolysis"/>
    <property type="evidence" value="ECO:0007669"/>
    <property type="project" value="UniProtKB-KW"/>
</dbReference>
<evidence type="ECO:0000256" key="7">
    <source>
        <dbReference type="ARBA" id="ARBA00022825"/>
    </source>
</evidence>
<accession>A0A7Z0JD48</accession>
<feature type="compositionally biased region" description="Low complexity" evidence="9">
    <location>
        <begin position="481"/>
        <end position="494"/>
    </location>
</feature>
<dbReference type="Pfam" id="PF08530">
    <property type="entry name" value="PepX_C"/>
    <property type="match status" value="1"/>
</dbReference>
<evidence type="ECO:0000313" key="13">
    <source>
        <dbReference type="Proteomes" id="UP000572051"/>
    </source>
</evidence>
<gene>
    <name evidence="12" type="ORF">HNR10_004980</name>
</gene>
<comment type="caution">
    <text evidence="12">The sequence shown here is derived from an EMBL/GenBank/DDBJ whole genome shotgun (WGS) entry which is preliminary data.</text>
</comment>
<dbReference type="InterPro" id="IPR013736">
    <property type="entry name" value="Xaa-Pro_dipept_C"/>
</dbReference>
<evidence type="ECO:0000256" key="9">
    <source>
        <dbReference type="SAM" id="MobiDB-lite"/>
    </source>
</evidence>
<evidence type="ECO:0000256" key="5">
    <source>
        <dbReference type="ARBA" id="ARBA00022670"/>
    </source>
</evidence>
<dbReference type="EMBL" id="JACCFS010000001">
    <property type="protein sequence ID" value="NYJ37099.1"/>
    <property type="molecule type" value="Genomic_DNA"/>
</dbReference>
<organism evidence="12 13">
    <name type="scientific">Nocardiopsis aegyptia</name>
    <dbReference type="NCBI Taxonomy" id="220378"/>
    <lineage>
        <taxon>Bacteria</taxon>
        <taxon>Bacillati</taxon>
        <taxon>Actinomycetota</taxon>
        <taxon>Actinomycetes</taxon>
        <taxon>Streptosporangiales</taxon>
        <taxon>Nocardiopsidaceae</taxon>
        <taxon>Nocardiopsis</taxon>
    </lineage>
</organism>
<comment type="catalytic activity">
    <reaction evidence="1">
        <text>Hydrolyzes Xaa-Pro-|- bonds to release unblocked, N-terminal dipeptides from substrates including Ala-Pro-|-p-nitroanilide and (sequentially) Tyr-Pro-|-Phe-Pro-|-Gly-Pro-|-Ile.</text>
        <dbReference type="EC" id="3.4.14.11"/>
    </reaction>
</comment>
<evidence type="ECO:0000256" key="2">
    <source>
        <dbReference type="ARBA" id="ARBA00010819"/>
    </source>
</evidence>
<evidence type="ECO:0000256" key="4">
    <source>
        <dbReference type="ARBA" id="ARBA00022438"/>
    </source>
</evidence>
<dbReference type="NCBIfam" id="NF003780">
    <property type="entry name" value="PRK05371.1-1"/>
    <property type="match status" value="1"/>
</dbReference>
<reference evidence="12 13" key="1">
    <citation type="submission" date="2020-07" db="EMBL/GenBank/DDBJ databases">
        <title>Sequencing the genomes of 1000 actinobacteria strains.</title>
        <authorList>
            <person name="Klenk H.-P."/>
        </authorList>
    </citation>
    <scope>NUCLEOTIDE SEQUENCE [LARGE SCALE GENOMIC DNA]</scope>
    <source>
        <strain evidence="12 13">DSM 44442</strain>
    </source>
</reference>
<dbReference type="SMART" id="SM00939">
    <property type="entry name" value="PepX_C"/>
    <property type="match status" value="1"/>
</dbReference>
<dbReference type="EC" id="3.4.14.11" evidence="3"/>
<dbReference type="InterPro" id="IPR008252">
    <property type="entry name" value="Pept_S15_Xpro"/>
</dbReference>